<sequence>MSTFCNCNQVLHDCYATIFNPPVDEFEKELLRSRMKKYSVRTQYVVWNIVAIAIAYSWKDGALRQWLAHDEAFLNIFFHLLQVIAIILYAITTFSNPGYVPLFNGQFFFFFFLKKKLNMKRNFALKKMLSLFKLLPCTISILRTTIFYYYKKKEEKEDGHKESGKKKQKTHLERIRNESESKSIEDELDETDNGDASRRVRLNPTTLSRQVAVRISKTNPPQHFCYRCKFLRPIRSKHCYDCDRCVVKFDHHCPFVGNCVGGNNQRYFIAFTWVQSIVVVWGLTFGINTLFYQSADSQRTILEKNFDRCLFIFSLVTLWMITSLVIQPQIVQRYMEPQYGGEEPRQDVIIGVNDNNAANAATNNTNSDVNVNADSPNHDKRSLLQEEVALSNRLHPFSSANTVGPLDNNEHNPNDTRSNISPELASQRTISGVGNFPPYAQILPRGLLGAQNHAYHPVDNYQVSIYFNEGFFRNVERVFKAEMKSEWVMPQSVIVVDFFLTSNELENNYGNVDKA</sequence>
<dbReference type="InterPro" id="IPR001594">
    <property type="entry name" value="Palmitoyltrfase_DHHC"/>
</dbReference>
<feature type="transmembrane region" description="Helical" evidence="10">
    <location>
        <begin position="134"/>
        <end position="150"/>
    </location>
</feature>
<keyword evidence="4 10" id="KW-0812">Transmembrane</keyword>
<accession>X6NJ95</accession>
<dbReference type="PANTHER" id="PTHR22883">
    <property type="entry name" value="ZINC FINGER DHHC DOMAIN CONTAINING PROTEIN"/>
    <property type="match status" value="1"/>
</dbReference>
<feature type="domain" description="Palmitoyltransferase DHHC" evidence="12">
    <location>
        <begin position="221"/>
        <end position="326"/>
    </location>
</feature>
<feature type="region of interest" description="Disordered" evidence="11">
    <location>
        <begin position="397"/>
        <end position="418"/>
    </location>
</feature>
<keyword evidence="8" id="KW-0449">Lipoprotein</keyword>
<feature type="transmembrane region" description="Helical" evidence="10">
    <location>
        <begin position="309"/>
        <end position="326"/>
    </location>
</feature>
<evidence type="ECO:0000256" key="10">
    <source>
        <dbReference type="RuleBase" id="RU079119"/>
    </source>
</evidence>
<feature type="compositionally biased region" description="Basic and acidic residues" evidence="11">
    <location>
        <begin position="170"/>
        <end position="185"/>
    </location>
</feature>
<evidence type="ECO:0000256" key="5">
    <source>
        <dbReference type="ARBA" id="ARBA00022989"/>
    </source>
</evidence>
<dbReference type="PROSITE" id="PS50216">
    <property type="entry name" value="DHHC"/>
    <property type="match status" value="1"/>
</dbReference>
<keyword evidence="5 10" id="KW-1133">Transmembrane helix</keyword>
<name>X6NJ95_RETFI</name>
<feature type="transmembrane region" description="Helical" evidence="10">
    <location>
        <begin position="44"/>
        <end position="60"/>
    </location>
</feature>
<comment type="subcellular location">
    <subcellularLocation>
        <location evidence="1">Endomembrane system</location>
        <topology evidence="1">Multi-pass membrane protein</topology>
    </subcellularLocation>
</comment>
<dbReference type="GO" id="GO:0019706">
    <property type="term" value="F:protein-cysteine S-palmitoyltransferase activity"/>
    <property type="evidence" value="ECO:0007669"/>
    <property type="project" value="UniProtKB-EC"/>
</dbReference>
<keyword evidence="9 10" id="KW-0012">Acyltransferase</keyword>
<dbReference type="EC" id="2.3.1.225" evidence="10"/>
<evidence type="ECO:0000313" key="13">
    <source>
        <dbReference type="EMBL" id="ETO25814.1"/>
    </source>
</evidence>
<feature type="transmembrane region" description="Helical" evidence="10">
    <location>
        <begin position="72"/>
        <end position="91"/>
    </location>
</feature>
<dbReference type="PANTHER" id="PTHR22883:SF301">
    <property type="entry name" value="PALMITOYLTRANSFERASE ZDHHC12"/>
    <property type="match status" value="1"/>
</dbReference>
<evidence type="ECO:0000256" key="7">
    <source>
        <dbReference type="ARBA" id="ARBA00023139"/>
    </source>
</evidence>
<comment type="caution">
    <text evidence="13">The sequence shown here is derived from an EMBL/GenBank/DDBJ whole genome shotgun (WGS) entry which is preliminary data.</text>
</comment>
<evidence type="ECO:0000256" key="4">
    <source>
        <dbReference type="ARBA" id="ARBA00022692"/>
    </source>
</evidence>
<evidence type="ECO:0000256" key="1">
    <source>
        <dbReference type="ARBA" id="ARBA00004127"/>
    </source>
</evidence>
<dbReference type="GO" id="GO:0006612">
    <property type="term" value="P:protein targeting to membrane"/>
    <property type="evidence" value="ECO:0007669"/>
    <property type="project" value="TreeGrafter"/>
</dbReference>
<keyword evidence="6 10" id="KW-0472">Membrane</keyword>
<dbReference type="EMBL" id="ASPP01008269">
    <property type="protein sequence ID" value="ETO25814.1"/>
    <property type="molecule type" value="Genomic_DNA"/>
</dbReference>
<dbReference type="Proteomes" id="UP000023152">
    <property type="component" value="Unassembled WGS sequence"/>
</dbReference>
<proteinExistence type="inferred from homology"/>
<feature type="transmembrane region" description="Helical" evidence="10">
    <location>
        <begin position="267"/>
        <end position="288"/>
    </location>
</feature>
<keyword evidence="7" id="KW-0564">Palmitate</keyword>
<feature type="region of interest" description="Disordered" evidence="11">
    <location>
        <begin position="159"/>
        <end position="199"/>
    </location>
</feature>
<evidence type="ECO:0000256" key="6">
    <source>
        <dbReference type="ARBA" id="ARBA00023136"/>
    </source>
</evidence>
<protein>
    <recommendedName>
        <fullName evidence="10">Palmitoyltransferase</fullName>
        <ecNumber evidence="10">2.3.1.225</ecNumber>
    </recommendedName>
</protein>
<comment type="catalytic activity">
    <reaction evidence="10">
        <text>L-cysteinyl-[protein] + hexadecanoyl-CoA = S-hexadecanoyl-L-cysteinyl-[protein] + CoA</text>
        <dbReference type="Rhea" id="RHEA:36683"/>
        <dbReference type="Rhea" id="RHEA-COMP:10131"/>
        <dbReference type="Rhea" id="RHEA-COMP:11032"/>
        <dbReference type="ChEBI" id="CHEBI:29950"/>
        <dbReference type="ChEBI" id="CHEBI:57287"/>
        <dbReference type="ChEBI" id="CHEBI:57379"/>
        <dbReference type="ChEBI" id="CHEBI:74151"/>
        <dbReference type="EC" id="2.3.1.225"/>
    </reaction>
</comment>
<organism evidence="13 14">
    <name type="scientific">Reticulomyxa filosa</name>
    <dbReference type="NCBI Taxonomy" id="46433"/>
    <lineage>
        <taxon>Eukaryota</taxon>
        <taxon>Sar</taxon>
        <taxon>Rhizaria</taxon>
        <taxon>Retaria</taxon>
        <taxon>Foraminifera</taxon>
        <taxon>Monothalamids</taxon>
        <taxon>Reticulomyxidae</taxon>
        <taxon>Reticulomyxa</taxon>
    </lineage>
</organism>
<evidence type="ECO:0000259" key="12">
    <source>
        <dbReference type="Pfam" id="PF01529"/>
    </source>
</evidence>
<evidence type="ECO:0000256" key="3">
    <source>
        <dbReference type="ARBA" id="ARBA00022679"/>
    </source>
</evidence>
<dbReference type="OrthoDB" id="9909019at2759"/>
<evidence type="ECO:0000256" key="11">
    <source>
        <dbReference type="SAM" id="MobiDB-lite"/>
    </source>
</evidence>
<keyword evidence="14" id="KW-1185">Reference proteome</keyword>
<dbReference type="InterPro" id="IPR039859">
    <property type="entry name" value="PFA4/ZDH16/20/ERF2-like"/>
</dbReference>
<dbReference type="GO" id="GO:0005794">
    <property type="term" value="C:Golgi apparatus"/>
    <property type="evidence" value="ECO:0007669"/>
    <property type="project" value="TreeGrafter"/>
</dbReference>
<evidence type="ECO:0000256" key="9">
    <source>
        <dbReference type="ARBA" id="ARBA00023315"/>
    </source>
</evidence>
<evidence type="ECO:0000313" key="14">
    <source>
        <dbReference type="Proteomes" id="UP000023152"/>
    </source>
</evidence>
<evidence type="ECO:0000256" key="2">
    <source>
        <dbReference type="ARBA" id="ARBA00008574"/>
    </source>
</evidence>
<keyword evidence="3 10" id="KW-0808">Transferase</keyword>
<comment type="domain">
    <text evidence="10">The DHHC domain is required for palmitoyltransferase activity.</text>
</comment>
<dbReference type="Pfam" id="PF01529">
    <property type="entry name" value="DHHC"/>
    <property type="match status" value="1"/>
</dbReference>
<comment type="similarity">
    <text evidence="2 10">Belongs to the DHHC palmitoyltransferase family.</text>
</comment>
<evidence type="ECO:0000256" key="8">
    <source>
        <dbReference type="ARBA" id="ARBA00023288"/>
    </source>
</evidence>
<reference evidence="13 14" key="1">
    <citation type="journal article" date="2013" name="Curr. Biol.">
        <title>The Genome of the Foraminiferan Reticulomyxa filosa.</title>
        <authorList>
            <person name="Glockner G."/>
            <person name="Hulsmann N."/>
            <person name="Schleicher M."/>
            <person name="Noegel A.A."/>
            <person name="Eichinger L."/>
            <person name="Gallinger C."/>
            <person name="Pawlowski J."/>
            <person name="Sierra R."/>
            <person name="Euteneuer U."/>
            <person name="Pillet L."/>
            <person name="Moustafa A."/>
            <person name="Platzer M."/>
            <person name="Groth M."/>
            <person name="Szafranski K."/>
            <person name="Schliwa M."/>
        </authorList>
    </citation>
    <scope>NUCLEOTIDE SEQUENCE [LARGE SCALE GENOMIC DNA]</scope>
</reference>
<gene>
    <name evidence="13" type="ORF">RFI_11324</name>
</gene>
<dbReference type="GO" id="GO:0005783">
    <property type="term" value="C:endoplasmic reticulum"/>
    <property type="evidence" value="ECO:0007669"/>
    <property type="project" value="TreeGrafter"/>
</dbReference>
<dbReference type="AlphaFoldDB" id="X6NJ95"/>